<protein>
    <recommendedName>
        <fullName evidence="2">Antitoxin Xre/MbcA/ParS-like toxin-binding domain-containing protein</fullName>
    </recommendedName>
</protein>
<evidence type="ECO:0000313" key="4">
    <source>
        <dbReference type="Proteomes" id="UP000632222"/>
    </source>
</evidence>
<feature type="transmembrane region" description="Helical" evidence="1">
    <location>
        <begin position="46"/>
        <end position="65"/>
    </location>
</feature>
<evidence type="ECO:0000256" key="1">
    <source>
        <dbReference type="SAM" id="Phobius"/>
    </source>
</evidence>
<accession>A0ABQ2DGX3</accession>
<dbReference type="InterPro" id="IPR024467">
    <property type="entry name" value="Xre/MbcA/ParS-like_toxin-bd"/>
</dbReference>
<organism evidence="3 4">
    <name type="scientific">Deinococcus roseus</name>
    <dbReference type="NCBI Taxonomy" id="392414"/>
    <lineage>
        <taxon>Bacteria</taxon>
        <taxon>Thermotogati</taxon>
        <taxon>Deinococcota</taxon>
        <taxon>Deinococci</taxon>
        <taxon>Deinococcales</taxon>
        <taxon>Deinococcaceae</taxon>
        <taxon>Deinococcus</taxon>
    </lineage>
</organism>
<gene>
    <name evidence="3" type="ORF">GCM10008938_46750</name>
</gene>
<dbReference type="RefSeq" id="WP_189007875.1">
    <property type="nucleotide sequence ID" value="NZ_BMOD01000032.1"/>
</dbReference>
<name>A0ABQ2DGX3_9DEIO</name>
<keyword evidence="4" id="KW-1185">Reference proteome</keyword>
<sequence length="102" mass="12085">MNDALQGLRRTWLEVHQELQQDLPIWQWTVLGQAQDPRTQKRQLRVLSLSVLVFGDVFLALRWLYCPQGIFEDTRPLEMLQTQEGRRQVVRVLLRFLPMVNG</sequence>
<dbReference type="EMBL" id="BMOD01000032">
    <property type="protein sequence ID" value="GGJ55248.1"/>
    <property type="molecule type" value="Genomic_DNA"/>
</dbReference>
<feature type="domain" description="Antitoxin Xre/MbcA/ParS-like toxin-binding" evidence="2">
    <location>
        <begin position="53"/>
        <end position="95"/>
    </location>
</feature>
<proteinExistence type="predicted"/>
<evidence type="ECO:0000313" key="3">
    <source>
        <dbReference type="EMBL" id="GGJ55248.1"/>
    </source>
</evidence>
<keyword evidence="1" id="KW-0812">Transmembrane</keyword>
<keyword evidence="1" id="KW-0472">Membrane</keyword>
<keyword evidence="1" id="KW-1133">Transmembrane helix</keyword>
<dbReference type="Pfam" id="PF09722">
    <property type="entry name" value="Xre_MbcA_ParS_C"/>
    <property type="match status" value="1"/>
</dbReference>
<evidence type="ECO:0000259" key="2">
    <source>
        <dbReference type="Pfam" id="PF09722"/>
    </source>
</evidence>
<reference evidence="4" key="1">
    <citation type="journal article" date="2019" name="Int. J. Syst. Evol. Microbiol.">
        <title>The Global Catalogue of Microorganisms (GCM) 10K type strain sequencing project: providing services to taxonomists for standard genome sequencing and annotation.</title>
        <authorList>
            <consortium name="The Broad Institute Genomics Platform"/>
            <consortium name="The Broad Institute Genome Sequencing Center for Infectious Disease"/>
            <person name="Wu L."/>
            <person name="Ma J."/>
        </authorList>
    </citation>
    <scope>NUCLEOTIDE SEQUENCE [LARGE SCALE GENOMIC DNA]</scope>
    <source>
        <strain evidence="4">JCM 14370</strain>
    </source>
</reference>
<comment type="caution">
    <text evidence="3">The sequence shown here is derived from an EMBL/GenBank/DDBJ whole genome shotgun (WGS) entry which is preliminary data.</text>
</comment>
<dbReference type="Proteomes" id="UP000632222">
    <property type="component" value="Unassembled WGS sequence"/>
</dbReference>